<dbReference type="eggNOG" id="ENOG502S0PN">
    <property type="taxonomic scope" value="Eukaryota"/>
</dbReference>
<keyword evidence="3" id="KW-1185">Reference proteome</keyword>
<protein>
    <submittedName>
        <fullName evidence="2">Uncharacterized protein</fullName>
    </submittedName>
</protein>
<gene>
    <name evidence="2" type="ORF">CMQ_4664</name>
</gene>
<proteinExistence type="predicted"/>
<evidence type="ECO:0000256" key="1">
    <source>
        <dbReference type="SAM" id="MobiDB-lite"/>
    </source>
</evidence>
<organism evidence="3">
    <name type="scientific">Grosmannia clavigera (strain kw1407 / UAMH 11150)</name>
    <name type="common">Blue stain fungus</name>
    <name type="synonym">Graphiocladiella clavigera</name>
    <dbReference type="NCBI Taxonomy" id="655863"/>
    <lineage>
        <taxon>Eukaryota</taxon>
        <taxon>Fungi</taxon>
        <taxon>Dikarya</taxon>
        <taxon>Ascomycota</taxon>
        <taxon>Pezizomycotina</taxon>
        <taxon>Sordariomycetes</taxon>
        <taxon>Sordariomycetidae</taxon>
        <taxon>Ophiostomatales</taxon>
        <taxon>Ophiostomataceae</taxon>
        <taxon>Leptographium</taxon>
    </lineage>
</organism>
<name>F0XU12_GROCL</name>
<evidence type="ECO:0000313" key="3">
    <source>
        <dbReference type="Proteomes" id="UP000007796"/>
    </source>
</evidence>
<feature type="region of interest" description="Disordered" evidence="1">
    <location>
        <begin position="73"/>
        <end position="139"/>
    </location>
</feature>
<dbReference type="Proteomes" id="UP000007796">
    <property type="component" value="Unassembled WGS sequence"/>
</dbReference>
<dbReference type="AlphaFoldDB" id="F0XU12"/>
<sequence length="334" mass="35426">MALSTASPSASAAVAMASSIPRFLLPRRGPMWQQQGLAVAGILQRRPTTAASATAPASGCIVAAAWRHASSARSSRWTPPSAPSASSTAPSPPPPSPSAVLEKPAKFNPPSHGSRLPRKGAAARAPPSLHYGGELSPAERQAQRLRQYPGTMAPPGTWSHWFWNSRALHMGITMTALTILAIYTFLENFRRSSPFVDMLPTAAQALRHPILAVRTAVEVFRLTEDQRIAEISEKRQRRVDDVSKRTMYRKAHGLEETVGFNSGWLTGGVKKEGPTAPARNEEAPALSPVEAVAAAAAATQSAVDDASPVHGALPLDGQAGTDAAGTRKRFLGIF</sequence>
<feature type="compositionally biased region" description="Low complexity" evidence="1">
    <location>
        <begin position="73"/>
        <end position="89"/>
    </location>
</feature>
<dbReference type="OrthoDB" id="5397827at2759"/>
<dbReference type="EMBL" id="GL630006">
    <property type="protein sequence ID" value="EFW98812.1"/>
    <property type="molecule type" value="Genomic_DNA"/>
</dbReference>
<dbReference type="InParanoid" id="F0XU12"/>
<dbReference type="GeneID" id="25977900"/>
<reference evidence="2 3" key="1">
    <citation type="journal article" date="2011" name="Proc. Natl. Acad. Sci. U.S.A.">
        <title>Genome and transcriptome analyses of the mountain pine beetle-fungal symbiont Grosmannia clavigera, a lodgepole pine pathogen.</title>
        <authorList>
            <person name="DiGuistini S."/>
            <person name="Wang Y."/>
            <person name="Liao N.Y."/>
            <person name="Taylor G."/>
            <person name="Tanguay P."/>
            <person name="Feau N."/>
            <person name="Henrissat B."/>
            <person name="Chan S.K."/>
            <person name="Hesse-Orce U."/>
            <person name="Alamouti S.M."/>
            <person name="Tsui C.K.M."/>
            <person name="Docking R.T."/>
            <person name="Levasseur A."/>
            <person name="Haridas S."/>
            <person name="Robertson G."/>
            <person name="Birol I."/>
            <person name="Holt R.A."/>
            <person name="Marra M.A."/>
            <person name="Hamelin R.C."/>
            <person name="Hirst M."/>
            <person name="Jones S.J.M."/>
            <person name="Bohlmann J."/>
            <person name="Breuil C."/>
        </authorList>
    </citation>
    <scope>NUCLEOTIDE SEQUENCE [LARGE SCALE GENOMIC DNA]</scope>
    <source>
        <strain evidence="3">kw1407 / UAMH 11150</strain>
    </source>
</reference>
<dbReference type="HOGENOM" id="CLU_061830_0_0_1"/>
<evidence type="ECO:0000313" key="2">
    <source>
        <dbReference type="EMBL" id="EFW98812.1"/>
    </source>
</evidence>
<dbReference type="RefSeq" id="XP_014168295.1">
    <property type="nucleotide sequence ID" value="XM_014312820.1"/>
</dbReference>
<accession>F0XU12</accession>
<dbReference type="STRING" id="655863.F0XU12"/>